<name>A0A6V7UWN3_MELEN</name>
<evidence type="ECO:0000256" key="3">
    <source>
        <dbReference type="ARBA" id="ARBA00022833"/>
    </source>
</evidence>
<dbReference type="Proteomes" id="UP000580250">
    <property type="component" value="Unassembled WGS sequence"/>
</dbReference>
<dbReference type="Gene3D" id="2.20.25.240">
    <property type="match status" value="1"/>
</dbReference>
<feature type="chain" id="PRO_5028049393" description="FLYWCH-type domain-containing protein" evidence="4">
    <location>
        <begin position="19"/>
        <end position="288"/>
    </location>
</feature>
<dbReference type="GO" id="GO:0008270">
    <property type="term" value="F:zinc ion binding"/>
    <property type="evidence" value="ECO:0007669"/>
    <property type="project" value="UniProtKB-KW"/>
</dbReference>
<reference evidence="6 7" key="1">
    <citation type="submission" date="2020-08" db="EMBL/GenBank/DDBJ databases">
        <authorList>
            <person name="Koutsovoulos G."/>
            <person name="Danchin GJ E."/>
        </authorList>
    </citation>
    <scope>NUCLEOTIDE SEQUENCE [LARGE SCALE GENOMIC DNA]</scope>
</reference>
<evidence type="ECO:0000256" key="2">
    <source>
        <dbReference type="ARBA" id="ARBA00022771"/>
    </source>
</evidence>
<keyword evidence="1" id="KW-0479">Metal-binding</keyword>
<accession>A0A6V7UWN3</accession>
<feature type="signal peptide" evidence="4">
    <location>
        <begin position="1"/>
        <end position="18"/>
    </location>
</feature>
<dbReference type="OrthoDB" id="5908956at2759"/>
<gene>
    <name evidence="6" type="ORF">MENT_LOCUS18202</name>
</gene>
<dbReference type="EMBL" id="CAJEWN010000121">
    <property type="protein sequence ID" value="CAD2166902.1"/>
    <property type="molecule type" value="Genomic_DNA"/>
</dbReference>
<feature type="domain" description="FLYWCH-type" evidence="5">
    <location>
        <begin position="215"/>
        <end position="274"/>
    </location>
</feature>
<proteinExistence type="predicted"/>
<keyword evidence="3" id="KW-0862">Zinc</keyword>
<dbReference type="AlphaFoldDB" id="A0A6V7UWN3"/>
<sequence length="288" mass="34266">MLLFFLFIFNSFFTFVSPYSIFVKISWRENGENYYESLAEEYNERFKLELTGAYLNNPIIGKTDMNDSFHFVDNEIYGDNFELKITINCLNLDIGTINQIENDSIIYIIPRKDNTKYIKYIKVDERQNFFNTIIHLFNNLRVLVFVWPIPMESSQKFNIMIKCKDTDNTDFVANMNNFFMDEEGIQQYQSTKYIKTIVCPNDEYSIIFEEIEPTHSKTGKELIKHNRYTFVFDKLVKNRTLKAWGCELSHDCKARIRTDLNNNVLEYLNVHHSHPPKQNKKHLIIVSF</sequence>
<evidence type="ECO:0000313" key="6">
    <source>
        <dbReference type="EMBL" id="CAD2166902.1"/>
    </source>
</evidence>
<keyword evidence="2" id="KW-0863">Zinc-finger</keyword>
<evidence type="ECO:0000256" key="4">
    <source>
        <dbReference type="SAM" id="SignalP"/>
    </source>
</evidence>
<evidence type="ECO:0000256" key="1">
    <source>
        <dbReference type="ARBA" id="ARBA00022723"/>
    </source>
</evidence>
<evidence type="ECO:0000313" key="7">
    <source>
        <dbReference type="Proteomes" id="UP000580250"/>
    </source>
</evidence>
<keyword evidence="4" id="KW-0732">Signal</keyword>
<dbReference type="Pfam" id="PF04500">
    <property type="entry name" value="FLYWCH"/>
    <property type="match status" value="1"/>
</dbReference>
<dbReference type="InterPro" id="IPR007588">
    <property type="entry name" value="Znf_FLYWCH"/>
</dbReference>
<organism evidence="6 7">
    <name type="scientific">Meloidogyne enterolobii</name>
    <name type="common">Root-knot nematode worm</name>
    <name type="synonym">Meloidogyne mayaguensis</name>
    <dbReference type="NCBI Taxonomy" id="390850"/>
    <lineage>
        <taxon>Eukaryota</taxon>
        <taxon>Metazoa</taxon>
        <taxon>Ecdysozoa</taxon>
        <taxon>Nematoda</taxon>
        <taxon>Chromadorea</taxon>
        <taxon>Rhabditida</taxon>
        <taxon>Tylenchina</taxon>
        <taxon>Tylenchomorpha</taxon>
        <taxon>Tylenchoidea</taxon>
        <taxon>Meloidogynidae</taxon>
        <taxon>Meloidogyninae</taxon>
        <taxon>Meloidogyne</taxon>
    </lineage>
</organism>
<evidence type="ECO:0000259" key="5">
    <source>
        <dbReference type="Pfam" id="PF04500"/>
    </source>
</evidence>
<comment type="caution">
    <text evidence="6">The sequence shown here is derived from an EMBL/GenBank/DDBJ whole genome shotgun (WGS) entry which is preliminary data.</text>
</comment>
<protein>
    <recommendedName>
        <fullName evidence="5">FLYWCH-type domain-containing protein</fullName>
    </recommendedName>
</protein>